<dbReference type="PROSITE" id="PS50867">
    <property type="entry name" value="PRE_SET"/>
    <property type="match status" value="1"/>
</dbReference>
<dbReference type="Gene3D" id="2.170.270.10">
    <property type="entry name" value="SET domain"/>
    <property type="match status" value="1"/>
</dbReference>
<evidence type="ECO:0000313" key="15">
    <source>
        <dbReference type="Proteomes" id="UP000233837"/>
    </source>
</evidence>
<dbReference type="PROSITE" id="PS50280">
    <property type="entry name" value="SET"/>
    <property type="match status" value="1"/>
</dbReference>
<dbReference type="GO" id="GO:0032259">
    <property type="term" value="P:methylation"/>
    <property type="evidence" value="ECO:0007669"/>
    <property type="project" value="UniProtKB-KW"/>
</dbReference>
<dbReference type="GO" id="GO:0005694">
    <property type="term" value="C:chromosome"/>
    <property type="evidence" value="ECO:0007669"/>
    <property type="project" value="UniProtKB-SubCell"/>
</dbReference>
<dbReference type="InterPro" id="IPR025794">
    <property type="entry name" value="H3-K9-MeTrfase_plant"/>
</dbReference>
<evidence type="ECO:0000256" key="9">
    <source>
        <dbReference type="SAM" id="MobiDB-lite"/>
    </source>
</evidence>
<dbReference type="Gene3D" id="2.30.280.10">
    <property type="entry name" value="SRA-YDG"/>
    <property type="match status" value="1"/>
</dbReference>
<evidence type="ECO:0000259" key="10">
    <source>
        <dbReference type="PROSITE" id="PS50280"/>
    </source>
</evidence>
<dbReference type="InterPro" id="IPR001214">
    <property type="entry name" value="SET_dom"/>
</dbReference>
<sequence length="1124" mass="124559">MSPEILSNYKRRKVSAIRQFPCGCGPNVVQLCPKPMEETSSLSELKNGKVTDTDRVLLPADVAEETIPALEEALDVPGSVKSLILEVAKPPINSMPVVLESNGQIMKLEVQQVMENRDVLENKVESNSEMVKLYVQQVMENKGVLENNVESNPEKLKLEVLQVLEESAEPPKFQNRLCFSKMYGLLKKRKVSAIRQFPPGCVPNAVPNAVIIRKDNNQPVITARISLNDKSLVCGKTDEVSMHLVGISNEPMRLQNASPKAKTFYGEKKPVLQQQEMDGCTALVAATKNILHADERVPLMKQSIRIDVSPQVSDAENSLNHDNSMMNQVKTTDGCVKVSSSEKVGISGRKNTEVINVKGATVDKNVLVRSNSDKNFRVEVASAHTQIKSSLNSGSNAKSLLKSGSKKSGSNKLFVRSSSDKILEACKVDQAVKSIQTKANASNPSHLVVRSQSGNKRLDEKGMLLTKNTIERQNEINQNSSKKRKLSAEIPCKECTSGKGDDSFAATGERVIIQALMAAKNCPWRTPRRRSSLSSDSIFPKSKIKKEKRFVDKNPASKDLLPYKQKSKEHIVDDDNMIEEDNKLSITMTPFVPPESSQKGGDSEEVVVRHKVKRALRLFQLICRKLLQGEESRSKRLGKPNRIDLQAASILKDNGEWVNSGEPIIGHVPGVEIGDEFHFRVELSIVGLHRPFQGGIDSTKRNGMLLATSIVASGAYQDDMGSSDVLIYSGSGGTSAVGGEKQLGDQKLERGNLSLKNSIDTQTPVRVIHGFKEKGSDPYDAKGKLVSTFTYDGLYQVESYWQEIGSHGFNVFKFQLRRMTGQPELALKELRRSAKLKTREGLCAKDISQGKEKIPIVVVNTIDTDQLISFKYITKSIYPSWYFKTPPKGCDCTDGCSDSESCACAVKNGGEIPFNFNGAIVQAKPLIYECGPSCKCSISCHNRVSQRGIRMQLEIFKTRGRGWGVRSLKSITSGSFICEYVGELLQDGEAEQRSNDEYLFDIGHNYDDRSLWEDLPNYIPGLQSSSVCDTVESVGFTIDAAEYGNVGRFINHSCSPNLYAQNVLYDHDDKRLPHIMFFAVDNIPPLQELTYHYNYTIDQVRDSEGNIKQKACHCGSPECCGRLY</sequence>
<dbReference type="Pfam" id="PF02182">
    <property type="entry name" value="SAD_SRA"/>
    <property type="match status" value="1"/>
</dbReference>
<keyword evidence="3 14" id="KW-0489">Methyltransferase</keyword>
<feature type="domain" description="SET" evidence="10">
    <location>
        <begin position="951"/>
        <end position="1094"/>
    </location>
</feature>
<feature type="region of interest" description="Disordered" evidence="9">
    <location>
        <begin position="389"/>
        <end position="412"/>
    </location>
</feature>
<dbReference type="STRING" id="906689.A0A2I0V6J2"/>
<dbReference type="GO" id="GO:0003690">
    <property type="term" value="F:double-stranded DNA binding"/>
    <property type="evidence" value="ECO:0007669"/>
    <property type="project" value="TreeGrafter"/>
</dbReference>
<feature type="domain" description="YDG" evidence="13">
    <location>
        <begin position="666"/>
        <end position="818"/>
    </location>
</feature>
<keyword evidence="7 8" id="KW-0539">Nucleus</keyword>
<evidence type="ECO:0000259" key="11">
    <source>
        <dbReference type="PROSITE" id="PS50867"/>
    </source>
</evidence>
<dbReference type="InterPro" id="IPR015947">
    <property type="entry name" value="PUA-like_sf"/>
</dbReference>
<dbReference type="Pfam" id="PF00856">
    <property type="entry name" value="SET"/>
    <property type="match status" value="1"/>
</dbReference>
<protein>
    <submittedName>
        <fullName evidence="14">Histone-lysine N-methyltransferase, H3 lysine-9 specific SUVH6</fullName>
    </submittedName>
</protein>
<dbReference type="InterPro" id="IPR046341">
    <property type="entry name" value="SET_dom_sf"/>
</dbReference>
<dbReference type="PANTHER" id="PTHR45660:SF46">
    <property type="entry name" value="HISTONE-LYSINE N-METHYLTRANSFERASE, H3 LYSINE-9 SPECIFIC SUVH6"/>
    <property type="match status" value="1"/>
</dbReference>
<dbReference type="SMART" id="SM00468">
    <property type="entry name" value="PreSET"/>
    <property type="match status" value="1"/>
</dbReference>
<dbReference type="GO" id="GO:0005634">
    <property type="term" value="C:nucleus"/>
    <property type="evidence" value="ECO:0007669"/>
    <property type="project" value="UniProtKB-SubCell"/>
</dbReference>
<evidence type="ECO:0000256" key="7">
    <source>
        <dbReference type="ARBA" id="ARBA00023242"/>
    </source>
</evidence>
<keyword evidence="5" id="KW-0949">S-adenosyl-L-methionine</keyword>
<evidence type="ECO:0000256" key="4">
    <source>
        <dbReference type="ARBA" id="ARBA00022679"/>
    </source>
</evidence>
<proteinExistence type="predicted"/>
<dbReference type="PROSITE" id="PS51575">
    <property type="entry name" value="SAM_MT43_SUVAR39_2"/>
    <property type="match status" value="1"/>
</dbReference>
<dbReference type="InterPro" id="IPR003616">
    <property type="entry name" value="Post-SET_dom"/>
</dbReference>
<dbReference type="SUPFAM" id="SSF82199">
    <property type="entry name" value="SET domain"/>
    <property type="match status" value="1"/>
</dbReference>
<dbReference type="PROSITE" id="PS50868">
    <property type="entry name" value="POST_SET"/>
    <property type="match status" value="1"/>
</dbReference>
<keyword evidence="4 14" id="KW-0808">Transferase</keyword>
<name>A0A2I0V6J2_9ASPA</name>
<dbReference type="SUPFAM" id="SSF88697">
    <property type="entry name" value="PUA domain-like"/>
    <property type="match status" value="1"/>
</dbReference>
<evidence type="ECO:0000256" key="1">
    <source>
        <dbReference type="ARBA" id="ARBA00004286"/>
    </source>
</evidence>
<dbReference type="PANTHER" id="PTHR45660">
    <property type="entry name" value="HISTONE-LYSINE N-METHYLTRANSFERASE SETMAR"/>
    <property type="match status" value="1"/>
</dbReference>
<gene>
    <name evidence="14" type="primary">SUVH6</name>
    <name evidence="14" type="ORF">MA16_Dca027596</name>
</gene>
<evidence type="ECO:0000256" key="6">
    <source>
        <dbReference type="ARBA" id="ARBA00022853"/>
    </source>
</evidence>
<evidence type="ECO:0000256" key="5">
    <source>
        <dbReference type="ARBA" id="ARBA00022691"/>
    </source>
</evidence>
<dbReference type="GO" id="GO:0042054">
    <property type="term" value="F:histone methyltransferase activity"/>
    <property type="evidence" value="ECO:0007669"/>
    <property type="project" value="InterPro"/>
</dbReference>
<dbReference type="Proteomes" id="UP000233837">
    <property type="component" value="Unassembled WGS sequence"/>
</dbReference>
<feature type="domain" description="Pre-SET" evidence="11">
    <location>
        <begin position="888"/>
        <end position="948"/>
    </location>
</feature>
<reference evidence="14 15" key="2">
    <citation type="journal article" date="2017" name="Nature">
        <title>The Apostasia genome and the evolution of orchids.</title>
        <authorList>
            <person name="Zhang G.Q."/>
            <person name="Liu K.W."/>
            <person name="Li Z."/>
            <person name="Lohaus R."/>
            <person name="Hsiao Y.Y."/>
            <person name="Niu S.C."/>
            <person name="Wang J.Y."/>
            <person name="Lin Y.C."/>
            <person name="Xu Q."/>
            <person name="Chen L.J."/>
            <person name="Yoshida K."/>
            <person name="Fujiwara S."/>
            <person name="Wang Z.W."/>
            <person name="Zhang Y.Q."/>
            <person name="Mitsuda N."/>
            <person name="Wang M."/>
            <person name="Liu G.H."/>
            <person name="Pecoraro L."/>
            <person name="Huang H.X."/>
            <person name="Xiao X.J."/>
            <person name="Lin M."/>
            <person name="Wu X.Y."/>
            <person name="Wu W.L."/>
            <person name="Chen Y.Y."/>
            <person name="Chang S.B."/>
            <person name="Sakamoto S."/>
            <person name="Ohme-Takagi M."/>
            <person name="Yagi M."/>
            <person name="Zeng S.J."/>
            <person name="Shen C.Y."/>
            <person name="Yeh C.M."/>
            <person name="Luo Y.B."/>
            <person name="Tsai W.C."/>
            <person name="Van de Peer Y."/>
            <person name="Liu Z.J."/>
        </authorList>
    </citation>
    <scope>NUCLEOTIDE SEQUENCE [LARGE SCALE GENOMIC DNA]</scope>
    <source>
        <tissue evidence="14">The whole plant</tissue>
    </source>
</reference>
<dbReference type="InterPro" id="IPR036987">
    <property type="entry name" value="SRA-YDG_sf"/>
</dbReference>
<accession>A0A2I0V6J2</accession>
<dbReference type="GO" id="GO:0008270">
    <property type="term" value="F:zinc ion binding"/>
    <property type="evidence" value="ECO:0007669"/>
    <property type="project" value="InterPro"/>
</dbReference>
<evidence type="ECO:0000259" key="12">
    <source>
        <dbReference type="PROSITE" id="PS50868"/>
    </source>
</evidence>
<dbReference type="PROSITE" id="PS51015">
    <property type="entry name" value="YDG"/>
    <property type="match status" value="1"/>
</dbReference>
<dbReference type="InterPro" id="IPR051357">
    <property type="entry name" value="H3K9_HMTase_SUVAR3-9"/>
</dbReference>
<reference evidence="14 15" key="1">
    <citation type="journal article" date="2016" name="Sci. Rep.">
        <title>The Dendrobium catenatum Lindl. genome sequence provides insights into polysaccharide synthase, floral development and adaptive evolution.</title>
        <authorList>
            <person name="Zhang G.Q."/>
            <person name="Xu Q."/>
            <person name="Bian C."/>
            <person name="Tsai W.C."/>
            <person name="Yeh C.M."/>
            <person name="Liu K.W."/>
            <person name="Yoshida K."/>
            <person name="Zhang L.S."/>
            <person name="Chang S.B."/>
            <person name="Chen F."/>
            <person name="Shi Y."/>
            <person name="Su Y.Y."/>
            <person name="Zhang Y.Q."/>
            <person name="Chen L.J."/>
            <person name="Yin Y."/>
            <person name="Lin M."/>
            <person name="Huang H."/>
            <person name="Deng H."/>
            <person name="Wang Z.W."/>
            <person name="Zhu S.L."/>
            <person name="Zhao X."/>
            <person name="Deng C."/>
            <person name="Niu S.C."/>
            <person name="Huang J."/>
            <person name="Wang M."/>
            <person name="Liu G.H."/>
            <person name="Yang H.J."/>
            <person name="Xiao X.J."/>
            <person name="Hsiao Y.Y."/>
            <person name="Wu W.L."/>
            <person name="Chen Y.Y."/>
            <person name="Mitsuda N."/>
            <person name="Ohme-Takagi M."/>
            <person name="Luo Y.B."/>
            <person name="Van de Peer Y."/>
            <person name="Liu Z.J."/>
        </authorList>
    </citation>
    <scope>NUCLEOTIDE SEQUENCE [LARGE SCALE GENOMIC DNA]</scope>
    <source>
        <tissue evidence="14">The whole plant</tissue>
    </source>
</reference>
<feature type="domain" description="Post-SET" evidence="12">
    <location>
        <begin position="1108"/>
        <end position="1124"/>
    </location>
</feature>
<evidence type="ECO:0000256" key="3">
    <source>
        <dbReference type="ARBA" id="ARBA00022603"/>
    </source>
</evidence>
<dbReference type="InterPro" id="IPR007728">
    <property type="entry name" value="Pre-SET_dom"/>
</dbReference>
<keyword evidence="2" id="KW-0158">Chromosome</keyword>
<dbReference type="EMBL" id="KZ505623">
    <property type="protein sequence ID" value="PKU59027.1"/>
    <property type="molecule type" value="Genomic_DNA"/>
</dbReference>
<dbReference type="SMART" id="SM00317">
    <property type="entry name" value="SET"/>
    <property type="match status" value="1"/>
</dbReference>
<dbReference type="AlphaFoldDB" id="A0A2I0V6J2"/>
<evidence type="ECO:0000256" key="8">
    <source>
        <dbReference type="PROSITE-ProRule" id="PRU00358"/>
    </source>
</evidence>
<dbReference type="Pfam" id="PF05033">
    <property type="entry name" value="Pre-SET"/>
    <property type="match status" value="1"/>
</dbReference>
<organism evidence="14 15">
    <name type="scientific">Dendrobium catenatum</name>
    <dbReference type="NCBI Taxonomy" id="906689"/>
    <lineage>
        <taxon>Eukaryota</taxon>
        <taxon>Viridiplantae</taxon>
        <taxon>Streptophyta</taxon>
        <taxon>Embryophyta</taxon>
        <taxon>Tracheophyta</taxon>
        <taxon>Spermatophyta</taxon>
        <taxon>Magnoliopsida</taxon>
        <taxon>Liliopsida</taxon>
        <taxon>Asparagales</taxon>
        <taxon>Orchidaceae</taxon>
        <taxon>Epidendroideae</taxon>
        <taxon>Malaxideae</taxon>
        <taxon>Dendrobiinae</taxon>
        <taxon>Dendrobium</taxon>
    </lineage>
</organism>
<dbReference type="SMART" id="SM00466">
    <property type="entry name" value="SRA"/>
    <property type="match status" value="1"/>
</dbReference>
<keyword evidence="6" id="KW-0156">Chromatin regulator</keyword>
<dbReference type="InterPro" id="IPR003105">
    <property type="entry name" value="SRA_YDG"/>
</dbReference>
<evidence type="ECO:0000313" key="14">
    <source>
        <dbReference type="EMBL" id="PKU59027.1"/>
    </source>
</evidence>
<keyword evidence="15" id="KW-1185">Reference proteome</keyword>
<comment type="subcellular location">
    <subcellularLocation>
        <location evidence="1">Chromosome</location>
    </subcellularLocation>
    <subcellularLocation>
        <location evidence="8">Nucleus</location>
    </subcellularLocation>
</comment>
<evidence type="ECO:0000259" key="13">
    <source>
        <dbReference type="PROSITE" id="PS51015"/>
    </source>
</evidence>
<evidence type="ECO:0000256" key="2">
    <source>
        <dbReference type="ARBA" id="ARBA00022454"/>
    </source>
</evidence>